<name>A0A4Y7SBY2_COPMI</name>
<comment type="caution">
    <text evidence="2">The sequence shown here is derived from an EMBL/GenBank/DDBJ whole genome shotgun (WGS) entry which is preliminary data.</text>
</comment>
<gene>
    <name evidence="2" type="ORF">FA13DRAFT_1802538</name>
</gene>
<feature type="region of interest" description="Disordered" evidence="1">
    <location>
        <begin position="84"/>
        <end position="174"/>
    </location>
</feature>
<evidence type="ECO:0000313" key="2">
    <source>
        <dbReference type="EMBL" id="TEB19173.1"/>
    </source>
</evidence>
<dbReference type="EMBL" id="QPFP01000204">
    <property type="protein sequence ID" value="TEB19173.1"/>
    <property type="molecule type" value="Genomic_DNA"/>
</dbReference>
<dbReference type="AlphaFoldDB" id="A0A4Y7SBY2"/>
<evidence type="ECO:0000256" key="1">
    <source>
        <dbReference type="SAM" id="MobiDB-lite"/>
    </source>
</evidence>
<dbReference type="Proteomes" id="UP000298030">
    <property type="component" value="Unassembled WGS sequence"/>
</dbReference>
<feature type="compositionally biased region" description="Low complexity" evidence="1">
    <location>
        <begin position="86"/>
        <end position="135"/>
    </location>
</feature>
<protein>
    <submittedName>
        <fullName evidence="2">Uncharacterized protein</fullName>
    </submittedName>
</protein>
<proteinExistence type="predicted"/>
<evidence type="ECO:0000313" key="3">
    <source>
        <dbReference type="Proteomes" id="UP000298030"/>
    </source>
</evidence>
<feature type="compositionally biased region" description="Polar residues" evidence="1">
    <location>
        <begin position="145"/>
        <end position="174"/>
    </location>
</feature>
<reference evidence="2 3" key="1">
    <citation type="journal article" date="2019" name="Nat. Ecol. Evol.">
        <title>Megaphylogeny resolves global patterns of mushroom evolution.</title>
        <authorList>
            <person name="Varga T."/>
            <person name="Krizsan K."/>
            <person name="Foldi C."/>
            <person name="Dima B."/>
            <person name="Sanchez-Garcia M."/>
            <person name="Sanchez-Ramirez S."/>
            <person name="Szollosi G.J."/>
            <person name="Szarkandi J.G."/>
            <person name="Papp V."/>
            <person name="Albert L."/>
            <person name="Andreopoulos W."/>
            <person name="Angelini C."/>
            <person name="Antonin V."/>
            <person name="Barry K.W."/>
            <person name="Bougher N.L."/>
            <person name="Buchanan P."/>
            <person name="Buyck B."/>
            <person name="Bense V."/>
            <person name="Catcheside P."/>
            <person name="Chovatia M."/>
            <person name="Cooper J."/>
            <person name="Damon W."/>
            <person name="Desjardin D."/>
            <person name="Finy P."/>
            <person name="Geml J."/>
            <person name="Haridas S."/>
            <person name="Hughes K."/>
            <person name="Justo A."/>
            <person name="Karasinski D."/>
            <person name="Kautmanova I."/>
            <person name="Kiss B."/>
            <person name="Kocsube S."/>
            <person name="Kotiranta H."/>
            <person name="LaButti K.M."/>
            <person name="Lechner B.E."/>
            <person name="Liimatainen K."/>
            <person name="Lipzen A."/>
            <person name="Lukacs Z."/>
            <person name="Mihaltcheva S."/>
            <person name="Morgado L.N."/>
            <person name="Niskanen T."/>
            <person name="Noordeloos M.E."/>
            <person name="Ohm R.A."/>
            <person name="Ortiz-Santana B."/>
            <person name="Ovrebo C."/>
            <person name="Racz N."/>
            <person name="Riley R."/>
            <person name="Savchenko A."/>
            <person name="Shiryaev A."/>
            <person name="Soop K."/>
            <person name="Spirin V."/>
            <person name="Szebenyi C."/>
            <person name="Tomsovsky M."/>
            <person name="Tulloss R.E."/>
            <person name="Uehling J."/>
            <person name="Grigoriev I.V."/>
            <person name="Vagvolgyi C."/>
            <person name="Papp T."/>
            <person name="Martin F.M."/>
            <person name="Miettinen O."/>
            <person name="Hibbett D.S."/>
            <person name="Nagy L.G."/>
        </authorList>
    </citation>
    <scope>NUCLEOTIDE SEQUENCE [LARGE SCALE GENOMIC DNA]</scope>
    <source>
        <strain evidence="2 3">FP101781</strain>
    </source>
</reference>
<feature type="compositionally biased region" description="Basic and acidic residues" evidence="1">
    <location>
        <begin position="43"/>
        <end position="62"/>
    </location>
</feature>
<organism evidence="2 3">
    <name type="scientific">Coprinellus micaceus</name>
    <name type="common">Glistening ink-cap mushroom</name>
    <name type="synonym">Coprinus micaceus</name>
    <dbReference type="NCBI Taxonomy" id="71717"/>
    <lineage>
        <taxon>Eukaryota</taxon>
        <taxon>Fungi</taxon>
        <taxon>Dikarya</taxon>
        <taxon>Basidiomycota</taxon>
        <taxon>Agaricomycotina</taxon>
        <taxon>Agaricomycetes</taxon>
        <taxon>Agaricomycetidae</taxon>
        <taxon>Agaricales</taxon>
        <taxon>Agaricineae</taxon>
        <taxon>Psathyrellaceae</taxon>
        <taxon>Coprinellus</taxon>
    </lineage>
</organism>
<accession>A0A4Y7SBY2</accession>
<feature type="region of interest" description="Disordered" evidence="1">
    <location>
        <begin position="37"/>
        <end position="64"/>
    </location>
</feature>
<keyword evidence="3" id="KW-1185">Reference proteome</keyword>
<sequence>MSRCLEIEDVRQHKQNFVTGGANFNLNDRVLHNYSLVRGSRSTQKDKQKEKSKNKGKEKESGRGLYAVMDKVKGMMPAEIHLRLVPGRGSSPRTRSPSPLAGSPSPLAGSPSPLTRSPTPLTRSPSPLRDLPSSSQHQEPHFSRFDTQLNPSSASSNVDHLTSHTPSAHASQDPVQRVLQPSYWMAAPFLAPEPEHRCRALVDKLVLHLQVGLGMEP</sequence>